<sequence length="521" mass="59573">MSLSASSTVKNTVIENFDKVLFNDSEHFKGFLNDITTKDSFFGGLLDKEYEEIPDSDLKEDIKFNFINYVNNTKNKINFNKAVSSIEPLIFLSDDSLKLQKLGIKILIKLLAASKLNFGIPTNYISKIEQILSSIETENDNLILVTVYFKTYNYTINRANYSEDIEAFLTSAFFPLLKRIGSGDDFATPVVRQMYLLIRSGEQLVTINPKYKSIFIKYDNLFLDTLFGKIIFNKSYSISSATGSNTSSSIFSSGATKKALGALPPTNSLSVQLQYYTLVLVWVLTFDKKFVTTFTTKYQTYALRLINLVNSSSKLKITRVALSILQQLITLQPAFLDKIIIYENSDVILNNLSNRNMQDEELNESLKYILNVFNERKNKLNNIQTYKLELNSKKLTWTTNHINLKFWEENILYFKTNNYELVHQLLDLLPERATYGQSEDGNASPNLSEHHEHNVLNNAEITTVQVALNDLSKIMELLPDSIDIAISKNKLKIMSFLNYPDTKIKYEALKCTQVLIKSSYK</sequence>
<keyword evidence="2" id="KW-0813">Transport</keyword>
<dbReference type="PANTHER" id="PTHR10698">
    <property type="entry name" value="V-TYPE PROTON ATPASE SUBUNIT H"/>
    <property type="match status" value="1"/>
</dbReference>
<evidence type="ECO:0000313" key="6">
    <source>
        <dbReference type="EMBL" id="OBA28953.1"/>
    </source>
</evidence>
<evidence type="ECO:0000256" key="4">
    <source>
        <dbReference type="ARBA" id="ARBA00023065"/>
    </source>
</evidence>
<evidence type="ECO:0000313" key="7">
    <source>
        <dbReference type="Proteomes" id="UP000092321"/>
    </source>
</evidence>
<proteinExistence type="inferred from homology"/>
<name>A0A1B7TJQ9_9ASCO</name>
<keyword evidence="4" id="KW-0406">Ion transport</keyword>
<feature type="domain" description="ATPase V1 complex subunit H C-terminal" evidence="5">
    <location>
        <begin position="380"/>
        <end position="520"/>
    </location>
</feature>
<protein>
    <submittedName>
        <fullName evidence="6">ARM repeat-containing protein</fullName>
    </submittedName>
</protein>
<dbReference type="InterPro" id="IPR016024">
    <property type="entry name" value="ARM-type_fold"/>
</dbReference>
<dbReference type="InterPro" id="IPR004908">
    <property type="entry name" value="ATPase_V1-cplx_hsu"/>
</dbReference>
<dbReference type="Gene3D" id="1.25.40.150">
    <property type="entry name" value="V-type ATPase, subunit H, C-terminal domain"/>
    <property type="match status" value="1"/>
</dbReference>
<keyword evidence="7" id="KW-1185">Reference proteome</keyword>
<gene>
    <name evidence="6" type="ORF">HANVADRAFT_50908</name>
</gene>
<dbReference type="OrthoDB" id="10263554at2759"/>
<comment type="similarity">
    <text evidence="1">Belongs to the V-ATPase H subunit family.</text>
</comment>
<dbReference type="GO" id="GO:0000221">
    <property type="term" value="C:vacuolar proton-transporting V-type ATPase, V1 domain"/>
    <property type="evidence" value="ECO:0007669"/>
    <property type="project" value="InterPro"/>
</dbReference>
<dbReference type="Pfam" id="PF03224">
    <property type="entry name" value="V-ATPase_H_N"/>
    <property type="match status" value="1"/>
</dbReference>
<reference evidence="7" key="1">
    <citation type="journal article" date="2016" name="Proc. Natl. Acad. Sci. U.S.A.">
        <title>Comparative genomics of biotechnologically important yeasts.</title>
        <authorList>
            <person name="Riley R."/>
            <person name="Haridas S."/>
            <person name="Wolfe K.H."/>
            <person name="Lopes M.R."/>
            <person name="Hittinger C.T."/>
            <person name="Goeker M."/>
            <person name="Salamov A.A."/>
            <person name="Wisecaver J.H."/>
            <person name="Long T.M."/>
            <person name="Calvey C.H."/>
            <person name="Aerts A.L."/>
            <person name="Barry K.W."/>
            <person name="Choi C."/>
            <person name="Clum A."/>
            <person name="Coughlan A.Y."/>
            <person name="Deshpande S."/>
            <person name="Douglass A.P."/>
            <person name="Hanson S.J."/>
            <person name="Klenk H.-P."/>
            <person name="LaButti K.M."/>
            <person name="Lapidus A."/>
            <person name="Lindquist E.A."/>
            <person name="Lipzen A.M."/>
            <person name="Meier-Kolthoff J.P."/>
            <person name="Ohm R.A."/>
            <person name="Otillar R.P."/>
            <person name="Pangilinan J.L."/>
            <person name="Peng Y."/>
            <person name="Rokas A."/>
            <person name="Rosa C.A."/>
            <person name="Scheuner C."/>
            <person name="Sibirny A.A."/>
            <person name="Slot J.C."/>
            <person name="Stielow J.B."/>
            <person name="Sun H."/>
            <person name="Kurtzman C.P."/>
            <person name="Blackwell M."/>
            <person name="Grigoriev I.V."/>
            <person name="Jeffries T.W."/>
        </authorList>
    </citation>
    <scope>NUCLEOTIDE SEQUENCE [LARGE SCALE GENOMIC DNA]</scope>
    <source>
        <strain evidence="7">NRRL Y-1626</strain>
    </source>
</reference>
<dbReference type="InterPro" id="IPR011989">
    <property type="entry name" value="ARM-like"/>
</dbReference>
<evidence type="ECO:0000256" key="3">
    <source>
        <dbReference type="ARBA" id="ARBA00022781"/>
    </source>
</evidence>
<dbReference type="InterPro" id="IPR011987">
    <property type="entry name" value="ATPase_V1-cplx_hsu_C"/>
</dbReference>
<keyword evidence="3" id="KW-0375">Hydrogen ion transport</keyword>
<dbReference type="InterPro" id="IPR038497">
    <property type="entry name" value="ATPase_V1-cplx_hsu_C_sf"/>
</dbReference>
<accession>A0A1B7TJQ9</accession>
<dbReference type="Proteomes" id="UP000092321">
    <property type="component" value="Unassembled WGS sequence"/>
</dbReference>
<evidence type="ECO:0000256" key="1">
    <source>
        <dbReference type="ARBA" id="ARBA00008613"/>
    </source>
</evidence>
<dbReference type="GO" id="GO:0000329">
    <property type="term" value="C:fungal-type vacuole membrane"/>
    <property type="evidence" value="ECO:0007669"/>
    <property type="project" value="TreeGrafter"/>
</dbReference>
<dbReference type="Pfam" id="PF11698">
    <property type="entry name" value="V-ATPase_H_C"/>
    <property type="match status" value="1"/>
</dbReference>
<comment type="caution">
    <text evidence="6">The sequence shown here is derived from an EMBL/GenBank/DDBJ whole genome shotgun (WGS) entry which is preliminary data.</text>
</comment>
<dbReference type="EMBL" id="LXPE01000001">
    <property type="protein sequence ID" value="OBA28953.1"/>
    <property type="molecule type" value="Genomic_DNA"/>
</dbReference>
<dbReference type="PANTHER" id="PTHR10698:SF0">
    <property type="entry name" value="V-TYPE PROTON ATPASE SUBUNIT H"/>
    <property type="match status" value="1"/>
</dbReference>
<organism evidence="6 7">
    <name type="scientific">Hanseniaspora valbyensis NRRL Y-1626</name>
    <dbReference type="NCBI Taxonomy" id="766949"/>
    <lineage>
        <taxon>Eukaryota</taxon>
        <taxon>Fungi</taxon>
        <taxon>Dikarya</taxon>
        <taxon>Ascomycota</taxon>
        <taxon>Saccharomycotina</taxon>
        <taxon>Saccharomycetes</taxon>
        <taxon>Saccharomycodales</taxon>
        <taxon>Saccharomycodaceae</taxon>
        <taxon>Hanseniaspora</taxon>
    </lineage>
</organism>
<dbReference type="SUPFAM" id="SSF48371">
    <property type="entry name" value="ARM repeat"/>
    <property type="match status" value="1"/>
</dbReference>
<dbReference type="GO" id="GO:0046961">
    <property type="term" value="F:proton-transporting ATPase activity, rotational mechanism"/>
    <property type="evidence" value="ECO:0007669"/>
    <property type="project" value="InterPro"/>
</dbReference>
<evidence type="ECO:0000256" key="2">
    <source>
        <dbReference type="ARBA" id="ARBA00022448"/>
    </source>
</evidence>
<dbReference type="AlphaFoldDB" id="A0A1B7TJQ9"/>
<evidence type="ECO:0000259" key="5">
    <source>
        <dbReference type="Pfam" id="PF11698"/>
    </source>
</evidence>
<dbReference type="Gene3D" id="1.25.10.10">
    <property type="entry name" value="Leucine-rich Repeat Variant"/>
    <property type="match status" value="1"/>
</dbReference>